<evidence type="ECO:0000256" key="8">
    <source>
        <dbReference type="PROSITE-ProRule" id="PRU00146"/>
    </source>
</evidence>
<dbReference type="GO" id="GO:0005634">
    <property type="term" value="C:nucleus"/>
    <property type="evidence" value="ECO:0007669"/>
    <property type="project" value="UniProtKB-SubCell"/>
</dbReference>
<feature type="compositionally biased region" description="Low complexity" evidence="10">
    <location>
        <begin position="1364"/>
        <end position="1386"/>
    </location>
</feature>
<evidence type="ECO:0000256" key="1">
    <source>
        <dbReference type="ARBA" id="ARBA00004123"/>
    </source>
</evidence>
<accession>A0A0V0QEF9</accession>
<evidence type="ECO:0000256" key="6">
    <source>
        <dbReference type="ARBA" id="ARBA00022853"/>
    </source>
</evidence>
<dbReference type="GO" id="GO:0016740">
    <property type="term" value="F:transferase activity"/>
    <property type="evidence" value="ECO:0007669"/>
    <property type="project" value="UniProtKB-KW"/>
</dbReference>
<dbReference type="Gene3D" id="3.30.160.360">
    <property type="match status" value="1"/>
</dbReference>
<dbReference type="PROSITE" id="PS50016">
    <property type="entry name" value="ZF_PHD_2"/>
    <property type="match status" value="1"/>
</dbReference>
<comment type="caution">
    <text evidence="13">The sequence shown here is derived from an EMBL/GenBank/DDBJ whole genome shotgun (WGS) entry which is preliminary data.</text>
</comment>
<dbReference type="Pfam" id="PF05964">
    <property type="entry name" value="FYRN"/>
    <property type="match status" value="1"/>
</dbReference>
<evidence type="ECO:0000256" key="9">
    <source>
        <dbReference type="SAM" id="Coils"/>
    </source>
</evidence>
<feature type="compositionally biased region" description="Low complexity" evidence="10">
    <location>
        <begin position="307"/>
        <end position="318"/>
    </location>
</feature>
<evidence type="ECO:0000313" key="13">
    <source>
        <dbReference type="EMBL" id="KRX00531.1"/>
    </source>
</evidence>
<feature type="compositionally biased region" description="Basic residues" evidence="10">
    <location>
        <begin position="367"/>
        <end position="381"/>
    </location>
</feature>
<sequence>MKRLLEKQQSNVIQNKKELIQEEKTQNNNSIFQQQQKFQKNEENKKNKKNLKNQKSSLDKQDSFDNSQNQVADKIINSDIFLPYLQKYQQFQNFESHSHENILIDQEIQDEQAGQNKLKKFNENQYIEKSSSESQNQIKQKQKGRPQKNPKILTEKTIISQKQAQNSNSSSQLNLSGQKVVNYNEQKEISPEDFNVKASAVSKQPGLISNGNIQNQNKQLKQVSLKQFFSQNNQKKSSQDSVQSDILYVEKINSEKTLVDKLPNQVNPQNKIKEQKQSFDKIQSEENKDKQGLINENIVHYLEKHLSQLQQSQQSSQQDINSLPNSRKNSSYQTAKLTPAKKQQQQNQESFIQNQNQSSQKIPQKAPKSKGKKPIKKRPKIRNFDEDDEEINSESNSDSNENNSNSENQNENQKIPSKKQKINNVVSKKQINEQKNYSKINNFSDENLSEEDDDDDDEEEDENSQDDLENCQQQQNLQKKDINVQQMDGQNLNNDQLLIEKLEQEKALRKAQIKKAKKIKLKLEKKLKDKQRKKMEKIKNKIQDDFCDLTESDDSDQNDELIMSYDKEIKKYVNSYNQFRKNSQFIEEYNFFYENSPNYNSAAFKQIKITKPHVFWFIVCQQYFSRAFILQNTSEQALTILQNRIKFYNFTPKIRLQLDRNSLKLKNEQNQSETTEQIKQDTQNTSQDLESEENIQQSEQILEKLNLVKNKAQSYFQKIQQEKQKELENLQSYHQNTEQNKKYIKQYTFKDDMFILETRSIILKQLNKIQNIESDPNGIETEENEQQQNITKFQKQEEQLMLAKKLDFEYIENLLELELLECNQQNQINLQELGGRMEPEFSNYQKFFSEEHTNDDNSNIMYDLNFLTQKEQEYLNYLEQQQHNQSTSSQIQKNISKNTNILENSQQQEQDQQQQQQLQQGTNFQQNQNQNQSQKTNNSPKKGLPKQENITNNQINTLQQQQQKKHTQQTDVVKQGMLDYICKVCNEGDYDENNHILICEKCNISVHQQCYGLKKVPTGDWICDVCKGFGPKGKYLRCLLCTQRGGVMKQTLDSTFNCKYSKLNPDYYEYSQKCPAPFYPYRDIYKSLSQKDQKSSDLDGDEDTQDQYSSEAKQQYYNFYQLEEEDFVPKDLQDEPKSQNIWVHLSCASWIPECYIDERENQTIVKGVSKIDKLRFKLTCSICKSNRKGACIQCCKGKCQTAFHVECMRRANLCMEYRPQERVQYQAFCERHTPLKIKKSLAIHLKKQQKDIITFNKHAIHFYNIYIKNQPITSISSTITQYKQLIPIIKQLKPNIQISHLKEPLTEYDFYYQLKFQEEIVIRPPGRKKLKLKQKEQQLALQKYNSNSQKFLKNSNQRKISQESQISNLSDSDSDDSNSLTDQTLSKSDDSDSEEYSNFSQNLKKQEKLKKKQEKTLEKQRKKLQKLQQKPQNPSKKNTQPKKSYPKRTGILMNQNPNSARKQKTKDLFSKQELENLKFPLQISNLVVLLNPGRIHLGDNYHSKYNLFPVGYKCLREYSSYLHLNVKTQYTSEIFEGKNGKPLFRVTCQEDPDNYIQTESSSSCWKYIAEKVNQLRKGSKQVSISGPEMFALQNPKIQQVLYTLPNADKCQNYYQNQLNLLKNQEKNSEEEPKLTKKVKLNEENNINNENIQNNQSISQLNQENNYDNINKNNNSEINLQKTESRN</sequence>
<feature type="compositionally biased region" description="Low complexity" evidence="10">
    <location>
        <begin position="1665"/>
        <end position="1678"/>
    </location>
</feature>
<dbReference type="InterPro" id="IPR003889">
    <property type="entry name" value="FYrich_C"/>
</dbReference>
<dbReference type="InterPro" id="IPR019787">
    <property type="entry name" value="Znf_PHD-finger"/>
</dbReference>
<feature type="compositionally biased region" description="Low complexity" evidence="10">
    <location>
        <begin position="26"/>
        <end position="38"/>
    </location>
</feature>
<evidence type="ECO:0000256" key="5">
    <source>
        <dbReference type="ARBA" id="ARBA00022833"/>
    </source>
</evidence>
<keyword evidence="14" id="KW-1185">Reference proteome</keyword>
<dbReference type="Pfam" id="PF13831">
    <property type="entry name" value="PHD_2"/>
    <property type="match status" value="1"/>
</dbReference>
<dbReference type="EMBL" id="LDAU01000185">
    <property type="protein sequence ID" value="KRX00531.1"/>
    <property type="molecule type" value="Genomic_DNA"/>
</dbReference>
<evidence type="ECO:0000256" key="7">
    <source>
        <dbReference type="ARBA" id="ARBA00023242"/>
    </source>
</evidence>
<feature type="region of interest" description="Disordered" evidence="10">
    <location>
        <begin position="667"/>
        <end position="690"/>
    </location>
</feature>
<evidence type="ECO:0000256" key="3">
    <source>
        <dbReference type="ARBA" id="ARBA00022723"/>
    </source>
</evidence>
<keyword evidence="2" id="KW-0808">Transferase</keyword>
<dbReference type="PANTHER" id="PTHR13793">
    <property type="entry name" value="PHD FINGER PROTEINS"/>
    <property type="match status" value="1"/>
</dbReference>
<feature type="domain" description="PHD-type" evidence="12">
    <location>
        <begin position="1092"/>
        <end position="1233"/>
    </location>
</feature>
<keyword evidence="3" id="KW-0479">Metal-binding</keyword>
<feature type="compositionally biased region" description="Polar residues" evidence="10">
    <location>
        <begin position="319"/>
        <end position="336"/>
    </location>
</feature>
<feature type="compositionally biased region" description="Low complexity" evidence="10">
    <location>
        <begin position="341"/>
        <end position="366"/>
    </location>
</feature>
<dbReference type="CDD" id="cd15571">
    <property type="entry name" value="ePHD"/>
    <property type="match status" value="1"/>
</dbReference>
<dbReference type="SMART" id="SM00249">
    <property type="entry name" value="PHD"/>
    <property type="match status" value="2"/>
</dbReference>
<dbReference type="OrthoDB" id="285793at2759"/>
<dbReference type="Pfam" id="PF13832">
    <property type="entry name" value="zf-HC5HC2H_2"/>
    <property type="match status" value="1"/>
</dbReference>
<dbReference type="InterPro" id="IPR011011">
    <property type="entry name" value="Znf_FYVE_PHD"/>
</dbReference>
<feature type="compositionally biased region" description="Polar residues" evidence="10">
    <location>
        <begin position="422"/>
        <end position="443"/>
    </location>
</feature>
<feature type="compositionally biased region" description="Polar residues" evidence="10">
    <location>
        <begin position="668"/>
        <end position="688"/>
    </location>
</feature>
<dbReference type="PROSITE" id="PS51543">
    <property type="entry name" value="FYRC"/>
    <property type="match status" value="1"/>
</dbReference>
<feature type="region of interest" description="Disordered" evidence="10">
    <location>
        <begin position="127"/>
        <end position="152"/>
    </location>
</feature>
<dbReference type="Proteomes" id="UP000054937">
    <property type="component" value="Unassembled WGS sequence"/>
</dbReference>
<keyword evidence="6" id="KW-0156">Chromatin regulator</keyword>
<dbReference type="InterPro" id="IPR034732">
    <property type="entry name" value="EPHD"/>
</dbReference>
<dbReference type="PROSITE" id="PS51542">
    <property type="entry name" value="FYRN"/>
    <property type="match status" value="1"/>
</dbReference>
<name>A0A0V0QEF9_PSEPJ</name>
<keyword evidence="5" id="KW-0862">Zinc</keyword>
<dbReference type="SMART" id="SM00542">
    <property type="entry name" value="FYRC"/>
    <property type="match status" value="1"/>
</dbReference>
<dbReference type="CDD" id="cd15492">
    <property type="entry name" value="PHD_BRPF_JADE_like"/>
    <property type="match status" value="1"/>
</dbReference>
<feature type="compositionally biased region" description="Basic and acidic residues" evidence="10">
    <location>
        <begin position="271"/>
        <end position="291"/>
    </location>
</feature>
<dbReference type="InterPro" id="IPR013083">
    <property type="entry name" value="Znf_RING/FYVE/PHD"/>
</dbReference>
<evidence type="ECO:0000256" key="10">
    <source>
        <dbReference type="SAM" id="MobiDB-lite"/>
    </source>
</evidence>
<evidence type="ECO:0000259" key="11">
    <source>
        <dbReference type="PROSITE" id="PS50016"/>
    </source>
</evidence>
<feature type="compositionally biased region" description="Polar residues" evidence="10">
    <location>
        <begin position="127"/>
        <end position="139"/>
    </location>
</feature>
<feature type="compositionally biased region" description="Low complexity" evidence="10">
    <location>
        <begin position="1426"/>
        <end position="1443"/>
    </location>
</feature>
<feature type="compositionally biased region" description="Low complexity" evidence="10">
    <location>
        <begin position="904"/>
        <end position="938"/>
    </location>
</feature>
<dbReference type="Pfam" id="PF05965">
    <property type="entry name" value="FYRC"/>
    <property type="match status" value="1"/>
</dbReference>
<dbReference type="GO" id="GO:0006325">
    <property type="term" value="P:chromatin organization"/>
    <property type="evidence" value="ECO:0007669"/>
    <property type="project" value="UniProtKB-KW"/>
</dbReference>
<feature type="region of interest" description="Disordered" evidence="10">
    <location>
        <begin position="307"/>
        <end position="469"/>
    </location>
</feature>
<feature type="compositionally biased region" description="Acidic residues" evidence="10">
    <location>
        <begin position="447"/>
        <end position="469"/>
    </location>
</feature>
<feature type="region of interest" description="Disordered" evidence="10">
    <location>
        <begin position="904"/>
        <end position="948"/>
    </location>
</feature>
<comment type="subcellular location">
    <subcellularLocation>
        <location evidence="1">Nucleus</location>
    </subcellularLocation>
</comment>
<dbReference type="Gene3D" id="3.30.40.10">
    <property type="entry name" value="Zinc/RING finger domain, C3HC4 (zinc finger)"/>
    <property type="match status" value="2"/>
</dbReference>
<reference evidence="13 14" key="1">
    <citation type="journal article" date="2015" name="Sci. Rep.">
        <title>Genome of the facultative scuticociliatosis pathogen Pseudocohnilembus persalinus provides insight into its virulence through horizontal gene transfer.</title>
        <authorList>
            <person name="Xiong J."/>
            <person name="Wang G."/>
            <person name="Cheng J."/>
            <person name="Tian M."/>
            <person name="Pan X."/>
            <person name="Warren A."/>
            <person name="Jiang C."/>
            <person name="Yuan D."/>
            <person name="Miao W."/>
        </authorList>
    </citation>
    <scope>NUCLEOTIDE SEQUENCE [LARGE SCALE GENOMIC DNA]</scope>
    <source>
        <strain evidence="13">36N120E</strain>
    </source>
</reference>
<keyword evidence="7" id="KW-0539">Nucleus</keyword>
<feature type="region of interest" description="Disordered" evidence="10">
    <location>
        <begin position="24"/>
        <end position="66"/>
    </location>
</feature>
<feature type="region of interest" description="Disordered" evidence="10">
    <location>
        <begin position="1345"/>
        <end position="1463"/>
    </location>
</feature>
<dbReference type="PROSITE" id="PS51805">
    <property type="entry name" value="EPHD"/>
    <property type="match status" value="1"/>
</dbReference>
<feature type="region of interest" description="Disordered" evidence="10">
    <location>
        <begin position="1665"/>
        <end position="1686"/>
    </location>
</feature>
<dbReference type="InterPro" id="IPR050701">
    <property type="entry name" value="Histone_Mod_Regulator"/>
</dbReference>
<evidence type="ECO:0000256" key="2">
    <source>
        <dbReference type="ARBA" id="ARBA00022679"/>
    </source>
</evidence>
<dbReference type="GO" id="GO:0006357">
    <property type="term" value="P:regulation of transcription by RNA polymerase II"/>
    <property type="evidence" value="ECO:0007669"/>
    <property type="project" value="TreeGrafter"/>
</dbReference>
<dbReference type="InterPro" id="IPR001965">
    <property type="entry name" value="Znf_PHD"/>
</dbReference>
<dbReference type="PANTHER" id="PTHR13793:SF107">
    <property type="entry name" value="BROMODOMAIN-CONTAINING PROTEIN HOMOLOG"/>
    <property type="match status" value="1"/>
</dbReference>
<feature type="coiled-coil region" evidence="9">
    <location>
        <begin position="494"/>
        <end position="541"/>
    </location>
</feature>
<feature type="domain" description="PHD-type" evidence="11">
    <location>
        <begin position="979"/>
        <end position="1029"/>
    </location>
</feature>
<organism evidence="13 14">
    <name type="scientific">Pseudocohnilembus persalinus</name>
    <name type="common">Ciliate</name>
    <dbReference type="NCBI Taxonomy" id="266149"/>
    <lineage>
        <taxon>Eukaryota</taxon>
        <taxon>Sar</taxon>
        <taxon>Alveolata</taxon>
        <taxon>Ciliophora</taxon>
        <taxon>Intramacronucleata</taxon>
        <taxon>Oligohymenophorea</taxon>
        <taxon>Scuticociliatia</taxon>
        <taxon>Philasterida</taxon>
        <taxon>Pseudocohnilembidae</taxon>
        <taxon>Pseudocohnilembus</taxon>
    </lineage>
</organism>
<dbReference type="InParanoid" id="A0A0V0QEF9"/>
<gene>
    <name evidence="13" type="ORF">PPERSA_04552</name>
</gene>
<feature type="compositionally biased region" description="Polar residues" evidence="10">
    <location>
        <begin position="1345"/>
        <end position="1363"/>
    </location>
</feature>
<feature type="region of interest" description="Disordered" evidence="10">
    <location>
        <begin position="262"/>
        <end position="291"/>
    </location>
</feature>
<dbReference type="InterPro" id="IPR003888">
    <property type="entry name" value="FYrich_N"/>
</dbReference>
<proteinExistence type="predicted"/>
<keyword evidence="9" id="KW-0175">Coiled coil</keyword>
<evidence type="ECO:0000313" key="14">
    <source>
        <dbReference type="Proteomes" id="UP000054937"/>
    </source>
</evidence>
<dbReference type="GO" id="GO:0008270">
    <property type="term" value="F:zinc ion binding"/>
    <property type="evidence" value="ECO:0007669"/>
    <property type="project" value="UniProtKB-KW"/>
</dbReference>
<evidence type="ECO:0000256" key="4">
    <source>
        <dbReference type="ARBA" id="ARBA00022771"/>
    </source>
</evidence>
<protein>
    <submittedName>
        <fullName evidence="13">Zinc finger, FYVE/PHD-type</fullName>
    </submittedName>
</protein>
<dbReference type="SUPFAM" id="SSF57903">
    <property type="entry name" value="FYVE/PHD zinc finger"/>
    <property type="match status" value="1"/>
</dbReference>
<keyword evidence="4 8" id="KW-0863">Zinc-finger</keyword>
<evidence type="ECO:0000259" key="12">
    <source>
        <dbReference type="PROSITE" id="PS51805"/>
    </source>
</evidence>
<feature type="compositionally biased region" description="Low complexity" evidence="10">
    <location>
        <begin position="393"/>
        <end position="412"/>
    </location>
</feature>